<name>A0ABN3N4Z5_9ACTN</name>
<evidence type="ECO:0000313" key="4">
    <source>
        <dbReference type="Proteomes" id="UP001499978"/>
    </source>
</evidence>
<keyword evidence="2" id="KW-0732">Signal</keyword>
<comment type="caution">
    <text evidence="3">The sequence shown here is derived from an EMBL/GenBank/DDBJ whole genome shotgun (WGS) entry which is preliminary data.</text>
</comment>
<reference evidence="3 4" key="1">
    <citation type="journal article" date="2019" name="Int. J. Syst. Evol. Microbiol.">
        <title>The Global Catalogue of Microorganisms (GCM) 10K type strain sequencing project: providing services to taxonomists for standard genome sequencing and annotation.</title>
        <authorList>
            <consortium name="The Broad Institute Genomics Platform"/>
            <consortium name="The Broad Institute Genome Sequencing Center for Infectious Disease"/>
            <person name="Wu L."/>
            <person name="Ma J."/>
        </authorList>
    </citation>
    <scope>NUCLEOTIDE SEQUENCE [LARGE SCALE GENOMIC DNA]</scope>
    <source>
        <strain evidence="3 4">JCM 3367</strain>
    </source>
</reference>
<evidence type="ECO:0000256" key="1">
    <source>
        <dbReference type="SAM" id="MobiDB-lite"/>
    </source>
</evidence>
<sequence>MARKLVAVSAAAAALTGVVPGAAVAVPDGPASHFAVDSDPADPALPDPGDGNDPDVPGAPGDPGGEDPDGPSEDPTTPDLDPMTSMQEKAKAAIIVGLPSDDDELLLLPDRDFTWAVWKKAKPNSEVRAEAEIAMDGYDPKSRLCDACASFIRDKIFKANDRDIRNEKEASELARIARERRQQAASKVKMSLGTTEEQQAMTLAQSDRDFIFELWGYLRREKPRFTKTINDATTSLDGTADDRVTYLSTGLAAAFDADTTRIINEDLAADKEAREKALRWAARESACNAVVVGCAPSWENISGYDFLRTLRDKMDPKAFVITSDRIETLLSDGDEAVWREFIDKGIHAAKQEDRERLAKLDFENWKATVAKIRDEAERDGFKNRARAANKVLATAKKLGELKAFYHSYQSIGEGDSDIAAVYDHSAKGTNSIALWTFSKIGQQKGAVKKVWTTPSGWAFNRTQMVTGDVNADGKRDAIALYKMKDLHYRVYLFEDIDSGKAKPRKVWETTPKTATAGAKPTGYQIGFPMAGDFDGDGRTDFGAFGRSPDNKPKFLTFKAIAAGVTLSEHATDTPMLSSWPVVGEVTGDKKADVVSVVFEADKTKLFLMPSTANGIAKPKEIWSGKATDWAKADLRMPVAGDFDRDGASEIAVMRSEGGSKTELWSFDKLNGAVTVSKKWNSTTWTANVNKLAVADTNGDGRDDLVSLYRYNDKTTKLWVFRAKGDGFEAPRNPWSATAWAWDKAALTR</sequence>
<feature type="region of interest" description="Disordered" evidence="1">
    <location>
        <begin position="23"/>
        <end position="85"/>
    </location>
</feature>
<dbReference type="Gene3D" id="2.40.128.340">
    <property type="match status" value="2"/>
</dbReference>
<accession>A0ABN3N4Z5</accession>
<evidence type="ECO:0000256" key="2">
    <source>
        <dbReference type="SAM" id="SignalP"/>
    </source>
</evidence>
<feature type="compositionally biased region" description="Low complexity" evidence="1">
    <location>
        <begin position="23"/>
        <end position="59"/>
    </location>
</feature>
<feature type="signal peptide" evidence="2">
    <location>
        <begin position="1"/>
        <end position="25"/>
    </location>
</feature>
<feature type="chain" id="PRO_5045822762" evidence="2">
    <location>
        <begin position="26"/>
        <end position="748"/>
    </location>
</feature>
<gene>
    <name evidence="3" type="ORF">GCM10010201_08310</name>
</gene>
<proteinExistence type="predicted"/>
<dbReference type="SUPFAM" id="SSF69318">
    <property type="entry name" value="Integrin alpha N-terminal domain"/>
    <property type="match status" value="1"/>
</dbReference>
<protein>
    <submittedName>
        <fullName evidence="3">Uncharacterized protein</fullName>
    </submittedName>
</protein>
<keyword evidence="4" id="KW-1185">Reference proteome</keyword>
<dbReference type="InterPro" id="IPR028994">
    <property type="entry name" value="Integrin_alpha_N"/>
</dbReference>
<evidence type="ECO:0000313" key="3">
    <source>
        <dbReference type="EMBL" id="GAA2514526.1"/>
    </source>
</evidence>
<dbReference type="EMBL" id="BAAARY010000002">
    <property type="protein sequence ID" value="GAA2514526.1"/>
    <property type="molecule type" value="Genomic_DNA"/>
</dbReference>
<dbReference type="RefSeq" id="WP_344168457.1">
    <property type="nucleotide sequence ID" value="NZ_BAAARY010000002.1"/>
</dbReference>
<dbReference type="Proteomes" id="UP001499978">
    <property type="component" value="Unassembled WGS sequence"/>
</dbReference>
<dbReference type="PANTHER" id="PTHR46580:SF4">
    <property type="entry name" value="ATP_GTP-BINDING PROTEIN"/>
    <property type="match status" value="1"/>
</dbReference>
<organism evidence="3 4">
    <name type="scientific">Pilimelia columellifera subsp. columellifera</name>
    <dbReference type="NCBI Taxonomy" id="706583"/>
    <lineage>
        <taxon>Bacteria</taxon>
        <taxon>Bacillati</taxon>
        <taxon>Actinomycetota</taxon>
        <taxon>Actinomycetes</taxon>
        <taxon>Micromonosporales</taxon>
        <taxon>Micromonosporaceae</taxon>
        <taxon>Pilimelia</taxon>
    </lineage>
</organism>
<dbReference type="PANTHER" id="PTHR46580">
    <property type="entry name" value="SENSOR KINASE-RELATED"/>
    <property type="match status" value="1"/>
</dbReference>